<dbReference type="PATRIC" id="fig|1123269.5.peg.2563"/>
<evidence type="ECO:0000256" key="4">
    <source>
        <dbReference type="ARBA" id="ARBA00022989"/>
    </source>
</evidence>
<dbReference type="GO" id="GO:0022857">
    <property type="term" value="F:transmembrane transporter activity"/>
    <property type="evidence" value="ECO:0007669"/>
    <property type="project" value="InterPro"/>
</dbReference>
<evidence type="ECO:0000256" key="5">
    <source>
        <dbReference type="ARBA" id="ARBA00023136"/>
    </source>
</evidence>
<evidence type="ECO:0000259" key="7">
    <source>
        <dbReference type="PROSITE" id="PS50850"/>
    </source>
</evidence>
<feature type="transmembrane region" description="Helical" evidence="6">
    <location>
        <begin position="420"/>
        <end position="441"/>
    </location>
</feature>
<reference evidence="8 9" key="1">
    <citation type="submission" date="2013-07" db="EMBL/GenBank/DDBJ databases">
        <title>Completed genome of Sphingomonas sanxanigenens NX02.</title>
        <authorList>
            <person name="Ma T."/>
            <person name="Huang H."/>
            <person name="Wu M."/>
            <person name="Li X."/>
            <person name="Li G."/>
        </authorList>
    </citation>
    <scope>NUCLEOTIDE SEQUENCE [LARGE SCALE GENOMIC DNA]</scope>
    <source>
        <strain evidence="8 9">NX02</strain>
    </source>
</reference>
<dbReference type="EMBL" id="CP006644">
    <property type="protein sequence ID" value="AHE54331.1"/>
    <property type="molecule type" value="Genomic_DNA"/>
</dbReference>
<gene>
    <name evidence="8" type="ORF">NX02_13165</name>
</gene>
<feature type="transmembrane region" description="Helical" evidence="6">
    <location>
        <begin position="121"/>
        <end position="142"/>
    </location>
</feature>
<dbReference type="PANTHER" id="PTHR23505">
    <property type="entry name" value="SPINSTER"/>
    <property type="match status" value="1"/>
</dbReference>
<sequence length="528" mass="54565">MATADTVVPRPSGMAATDARPDLRYAWYGLTVLVIVYMLNFIDRQILSILAEEVKRDLGLDDADLGFLYGTAFGVFYALFGIPLGRLADNVSRVRLMAVGLALWSAMTAVSGLVRSGGELAAARIGVGIGEATASPCAYSLLSDWFPREKRATALAIYSSGLYLGGGLSLFLGGAIVAQWSAAFPGDGPLGLKGWQAAFLAVGLPGMLLALWVATLREPVRGLSDGIVTPAAPHPFRLFAAELLTIIPPLTLLGAARNGTRALIANIAGLVAIAAIATGFIALTGDVAQWTAIGIGAYAVLSWASALRHRDKPTFALIVGTPAFLLVVMGYGLIAFLAYSVSFWAAPYALRVLGAEPHFAGLWLGSAGALGGFLGVVLGGRLADRLRLHNPGGRLLVALIGAVAPPPLVAIAFTTGSSTLFFVLALPLHILSSCALGACAATTQDLVLPRMRGTATATFFIGTTLIGLALGPYAAGKVSAVSGSLSIGMLALLAATPISIACLWLAYRRLPAAEASREARARAAGEAI</sequence>
<comment type="subcellular location">
    <subcellularLocation>
        <location evidence="1">Membrane</location>
        <topology evidence="1">Multi-pass membrane protein</topology>
    </subcellularLocation>
</comment>
<dbReference type="InterPro" id="IPR011701">
    <property type="entry name" value="MFS"/>
</dbReference>
<evidence type="ECO:0000256" key="6">
    <source>
        <dbReference type="SAM" id="Phobius"/>
    </source>
</evidence>
<proteinExistence type="predicted"/>
<evidence type="ECO:0000256" key="3">
    <source>
        <dbReference type="ARBA" id="ARBA00022692"/>
    </source>
</evidence>
<feature type="transmembrane region" description="Helical" evidence="6">
    <location>
        <begin position="162"/>
        <end position="183"/>
    </location>
</feature>
<protein>
    <recommendedName>
        <fullName evidence="7">Major facilitator superfamily (MFS) profile domain-containing protein</fullName>
    </recommendedName>
</protein>
<dbReference type="GO" id="GO:0016020">
    <property type="term" value="C:membrane"/>
    <property type="evidence" value="ECO:0007669"/>
    <property type="project" value="UniProtKB-SubCell"/>
</dbReference>
<keyword evidence="9" id="KW-1185">Reference proteome</keyword>
<dbReference type="Proteomes" id="UP000018851">
    <property type="component" value="Chromosome"/>
</dbReference>
<keyword evidence="2" id="KW-0813">Transport</keyword>
<feature type="transmembrane region" description="Helical" evidence="6">
    <location>
        <begin position="25"/>
        <end position="42"/>
    </location>
</feature>
<feature type="transmembrane region" description="Helical" evidence="6">
    <location>
        <begin position="63"/>
        <end position="82"/>
    </location>
</feature>
<dbReference type="KEGG" id="ssan:NX02_13165"/>
<feature type="transmembrane region" description="Helical" evidence="6">
    <location>
        <begin position="359"/>
        <end position="383"/>
    </location>
</feature>
<dbReference type="InterPro" id="IPR036259">
    <property type="entry name" value="MFS_trans_sf"/>
</dbReference>
<evidence type="ECO:0000256" key="1">
    <source>
        <dbReference type="ARBA" id="ARBA00004141"/>
    </source>
</evidence>
<feature type="transmembrane region" description="Helical" evidence="6">
    <location>
        <begin position="453"/>
        <end position="475"/>
    </location>
</feature>
<dbReference type="AlphaFoldDB" id="W0AB49"/>
<organism evidence="8 9">
    <name type="scientific">Sphingomonas sanxanigenens DSM 19645 = NX02</name>
    <dbReference type="NCBI Taxonomy" id="1123269"/>
    <lineage>
        <taxon>Bacteria</taxon>
        <taxon>Pseudomonadati</taxon>
        <taxon>Pseudomonadota</taxon>
        <taxon>Alphaproteobacteria</taxon>
        <taxon>Sphingomonadales</taxon>
        <taxon>Sphingomonadaceae</taxon>
        <taxon>Sphingomonas</taxon>
    </lineage>
</organism>
<dbReference type="HOGENOM" id="CLU_001265_5_12_5"/>
<evidence type="ECO:0000256" key="2">
    <source>
        <dbReference type="ARBA" id="ARBA00022448"/>
    </source>
</evidence>
<dbReference type="Gene3D" id="1.20.1250.20">
    <property type="entry name" value="MFS general substrate transporter like domains"/>
    <property type="match status" value="2"/>
</dbReference>
<dbReference type="PANTHER" id="PTHR23505:SF79">
    <property type="entry name" value="PROTEIN SPINSTER"/>
    <property type="match status" value="1"/>
</dbReference>
<feature type="transmembrane region" description="Helical" evidence="6">
    <location>
        <begin position="314"/>
        <end position="339"/>
    </location>
</feature>
<feature type="transmembrane region" description="Helical" evidence="6">
    <location>
        <begin position="94"/>
        <end position="114"/>
    </location>
</feature>
<evidence type="ECO:0000313" key="8">
    <source>
        <dbReference type="EMBL" id="AHE54331.1"/>
    </source>
</evidence>
<evidence type="ECO:0000313" key="9">
    <source>
        <dbReference type="Proteomes" id="UP000018851"/>
    </source>
</evidence>
<dbReference type="STRING" id="1123269.NX02_13165"/>
<dbReference type="Pfam" id="PF07690">
    <property type="entry name" value="MFS_1"/>
    <property type="match status" value="1"/>
</dbReference>
<keyword evidence="4 6" id="KW-1133">Transmembrane helix</keyword>
<feature type="transmembrane region" description="Helical" evidence="6">
    <location>
        <begin position="395"/>
        <end position="414"/>
    </location>
</feature>
<dbReference type="InterPro" id="IPR044770">
    <property type="entry name" value="MFS_spinster-like"/>
</dbReference>
<feature type="transmembrane region" description="Helical" evidence="6">
    <location>
        <begin position="195"/>
        <end position="216"/>
    </location>
</feature>
<keyword evidence="5 6" id="KW-0472">Membrane</keyword>
<keyword evidence="3 6" id="KW-0812">Transmembrane</keyword>
<name>W0AB49_9SPHN</name>
<accession>W0AB49</accession>
<feature type="domain" description="Major facilitator superfamily (MFS) profile" evidence="7">
    <location>
        <begin position="29"/>
        <end position="514"/>
    </location>
</feature>
<dbReference type="InterPro" id="IPR020846">
    <property type="entry name" value="MFS_dom"/>
</dbReference>
<feature type="transmembrane region" description="Helical" evidence="6">
    <location>
        <begin position="289"/>
        <end position="307"/>
    </location>
</feature>
<feature type="transmembrane region" description="Helical" evidence="6">
    <location>
        <begin position="263"/>
        <end position="283"/>
    </location>
</feature>
<feature type="transmembrane region" description="Helical" evidence="6">
    <location>
        <begin position="487"/>
        <end position="507"/>
    </location>
</feature>
<dbReference type="PROSITE" id="PS50850">
    <property type="entry name" value="MFS"/>
    <property type="match status" value="1"/>
</dbReference>
<dbReference type="eggNOG" id="COG2271">
    <property type="taxonomic scope" value="Bacteria"/>
</dbReference>
<dbReference type="SUPFAM" id="SSF103473">
    <property type="entry name" value="MFS general substrate transporter"/>
    <property type="match status" value="1"/>
</dbReference>